<accession>A0A367KZM3</accession>
<feature type="compositionally biased region" description="Basic residues" evidence="1">
    <location>
        <begin position="412"/>
        <end position="421"/>
    </location>
</feature>
<feature type="compositionally biased region" description="Pro residues" evidence="1">
    <location>
        <begin position="359"/>
        <end position="369"/>
    </location>
</feature>
<dbReference type="OrthoDB" id="3357341at2759"/>
<feature type="compositionally biased region" description="Basic and acidic residues" evidence="1">
    <location>
        <begin position="317"/>
        <end position="334"/>
    </location>
</feature>
<feature type="compositionally biased region" description="Pro residues" evidence="1">
    <location>
        <begin position="339"/>
        <end position="350"/>
    </location>
</feature>
<gene>
    <name evidence="2" type="ORF">L249_1599</name>
</gene>
<evidence type="ECO:0000313" key="2">
    <source>
        <dbReference type="EMBL" id="RCI07607.1"/>
    </source>
</evidence>
<protein>
    <submittedName>
        <fullName evidence="2">Uncharacterized protein</fullName>
    </submittedName>
</protein>
<dbReference type="AlphaFoldDB" id="A0A367KZM3"/>
<feature type="region of interest" description="Disordered" evidence="1">
    <location>
        <begin position="309"/>
        <end position="421"/>
    </location>
</feature>
<evidence type="ECO:0000256" key="1">
    <source>
        <dbReference type="SAM" id="MobiDB-lite"/>
    </source>
</evidence>
<proteinExistence type="predicted"/>
<dbReference type="STRING" id="1330021.A0A367KZM3"/>
<feature type="compositionally biased region" description="Pro residues" evidence="1">
    <location>
        <begin position="264"/>
        <end position="277"/>
    </location>
</feature>
<comment type="caution">
    <text evidence="2">The sequence shown here is derived from an EMBL/GenBank/DDBJ whole genome shotgun (WGS) entry which is preliminary data.</text>
</comment>
<name>A0A367KZM3_9HYPO</name>
<organism evidence="2 3">
    <name type="scientific">Ophiocordyceps polyrhachis-furcata BCC 54312</name>
    <dbReference type="NCBI Taxonomy" id="1330021"/>
    <lineage>
        <taxon>Eukaryota</taxon>
        <taxon>Fungi</taxon>
        <taxon>Dikarya</taxon>
        <taxon>Ascomycota</taxon>
        <taxon>Pezizomycotina</taxon>
        <taxon>Sordariomycetes</taxon>
        <taxon>Hypocreomycetidae</taxon>
        <taxon>Hypocreales</taxon>
        <taxon>Ophiocordycipitaceae</taxon>
        <taxon>Ophiocordyceps</taxon>
    </lineage>
</organism>
<feature type="region of interest" description="Disordered" evidence="1">
    <location>
        <begin position="223"/>
        <end position="282"/>
    </location>
</feature>
<feature type="compositionally biased region" description="Low complexity" evidence="1">
    <location>
        <begin position="224"/>
        <end position="235"/>
    </location>
</feature>
<sequence length="421" mass="47025">MSSLFAYFSYNGSEPLAVYLLKRPPSRGRYALGLLDAQCPSLVYAEVLVEPEWSQPTTTETRSSPVPLVPDAFSLELFNPHLAVAVKLRPASWNKSDAWEFEVPETSFKLPSASRIDQDDDNKPPVAALAPRVCFRWKRDGRLTKDLTCYMCGRSVAGTKSKEPDITVAMFRAAKNQGAVTIYEPNLARVDVEDRKGLELILLLGAVAIRDLYLAHRSDPFNLASSSSSSAAASSGPQPVLASGALACHPPVTRPTPQHAAQPPLAPPRQQQPPPPNSDAETRRLRAMMAQEERERQRRDQEEQMRIQRMLADEEASERRRREAEVERETERLRRQYGVPPPPQQQPPPNRGWWQGPAQTPPPPPPPARPNSVGDRRKYSGRLNMLLHGPYAQPGSNGSGFFHRGGDDRRGRMLKKRSVHF</sequence>
<evidence type="ECO:0000313" key="3">
    <source>
        <dbReference type="Proteomes" id="UP000253664"/>
    </source>
</evidence>
<dbReference type="EMBL" id="LKCN02000026">
    <property type="protein sequence ID" value="RCI07607.1"/>
    <property type="molecule type" value="Genomic_DNA"/>
</dbReference>
<keyword evidence="3" id="KW-1185">Reference proteome</keyword>
<reference evidence="2 3" key="1">
    <citation type="journal article" date="2015" name="BMC Genomics">
        <title>Insights from the genome of Ophiocordyceps polyrhachis-furcata to pathogenicity and host specificity in insect fungi.</title>
        <authorList>
            <person name="Wichadakul D."/>
            <person name="Kobmoo N."/>
            <person name="Ingsriswang S."/>
            <person name="Tangphatsornruang S."/>
            <person name="Chantasingh D."/>
            <person name="Luangsa-ard J.J."/>
            <person name="Eurwilaichitr L."/>
        </authorList>
    </citation>
    <scope>NUCLEOTIDE SEQUENCE [LARGE SCALE GENOMIC DNA]</scope>
    <source>
        <strain evidence="2 3">BCC 54312</strain>
    </source>
</reference>
<dbReference type="Proteomes" id="UP000253664">
    <property type="component" value="Unassembled WGS sequence"/>
</dbReference>